<evidence type="ECO:0000313" key="2">
    <source>
        <dbReference type="EMBL" id="KAL1634715.1"/>
    </source>
</evidence>
<dbReference type="EMBL" id="JAJVDC020000014">
    <property type="protein sequence ID" value="KAL1634715.1"/>
    <property type="molecule type" value="Genomic_DNA"/>
</dbReference>
<organism evidence="2 3">
    <name type="scientific">Neofusicoccum ribis</name>
    <dbReference type="NCBI Taxonomy" id="45134"/>
    <lineage>
        <taxon>Eukaryota</taxon>
        <taxon>Fungi</taxon>
        <taxon>Dikarya</taxon>
        <taxon>Ascomycota</taxon>
        <taxon>Pezizomycotina</taxon>
        <taxon>Dothideomycetes</taxon>
        <taxon>Dothideomycetes incertae sedis</taxon>
        <taxon>Botryosphaeriales</taxon>
        <taxon>Botryosphaeriaceae</taxon>
        <taxon>Neofusicoccum</taxon>
    </lineage>
</organism>
<accession>A0ABR3T573</accession>
<comment type="caution">
    <text evidence="2">The sequence shown here is derived from an EMBL/GenBank/DDBJ whole genome shotgun (WGS) entry which is preliminary data.</text>
</comment>
<dbReference type="PANTHER" id="PTHR38167:SF1">
    <property type="entry name" value="C2H2-TYPE DOMAIN-CONTAINING PROTEIN"/>
    <property type="match status" value="1"/>
</dbReference>
<feature type="region of interest" description="Disordered" evidence="1">
    <location>
        <begin position="49"/>
        <end position="68"/>
    </location>
</feature>
<protein>
    <recommendedName>
        <fullName evidence="4">PHD-type domain-containing protein</fullName>
    </recommendedName>
</protein>
<dbReference type="PANTHER" id="PTHR38167">
    <property type="entry name" value="C2H2-TYPE DOMAIN-CONTAINING PROTEIN"/>
    <property type="match status" value="1"/>
</dbReference>
<evidence type="ECO:0000313" key="3">
    <source>
        <dbReference type="Proteomes" id="UP001521116"/>
    </source>
</evidence>
<name>A0ABR3T573_9PEZI</name>
<sequence>MQPSMEDADDARRNAALAASLDRLQFVLLNALDSEYGRQIVEDELLLPGDTAKPGIKPSKNESAPSAKRKRLEHCAQCKLEFDVATNGMDECVWHSGDVEVDWAGGFWRDANERVHGPVDAKENREKHPEGFLWSCCGNQWGAEGCNTGFHKACSLPSATSQSSHPLAKQRALSLKMTENDTGKKLAEKDLSAPKFRTCGQCTQEFDVTKNRNGSCFWHDGALDVIDADESKAKSPDAFQWSCCQKPGGATGCKVTRHNTKVPSGKRLVSWNHPHALPAGAGLAFATLD</sequence>
<proteinExistence type="predicted"/>
<evidence type="ECO:0000256" key="1">
    <source>
        <dbReference type="SAM" id="MobiDB-lite"/>
    </source>
</evidence>
<reference evidence="2 3" key="1">
    <citation type="submission" date="2024-02" db="EMBL/GenBank/DDBJ databases">
        <title>De novo assembly and annotation of 12 fungi associated with fruit tree decline syndrome in Ontario, Canada.</title>
        <authorList>
            <person name="Sulman M."/>
            <person name="Ellouze W."/>
            <person name="Ilyukhin E."/>
        </authorList>
    </citation>
    <scope>NUCLEOTIDE SEQUENCE [LARGE SCALE GENOMIC DNA]</scope>
    <source>
        <strain evidence="2 3">M1-105</strain>
    </source>
</reference>
<evidence type="ECO:0008006" key="4">
    <source>
        <dbReference type="Google" id="ProtNLM"/>
    </source>
</evidence>
<keyword evidence="3" id="KW-1185">Reference proteome</keyword>
<dbReference type="Proteomes" id="UP001521116">
    <property type="component" value="Unassembled WGS sequence"/>
</dbReference>
<gene>
    <name evidence="2" type="ORF">SLS56_002117</name>
</gene>